<dbReference type="EMBL" id="JACDUR010000008">
    <property type="protein sequence ID" value="MBA2896211.1"/>
    <property type="molecule type" value="Genomic_DNA"/>
</dbReference>
<reference evidence="2 3" key="1">
    <citation type="submission" date="2020-07" db="EMBL/GenBank/DDBJ databases">
        <title>Genomic Encyclopedia of Type Strains, Phase IV (KMG-IV): sequencing the most valuable type-strain genomes for metagenomic binning, comparative biology and taxonomic classification.</title>
        <authorList>
            <person name="Goeker M."/>
        </authorList>
    </citation>
    <scope>NUCLEOTIDE SEQUENCE [LARGE SCALE GENOMIC DNA]</scope>
    <source>
        <strain evidence="2 3">DSM 45533</strain>
    </source>
</reference>
<protein>
    <submittedName>
        <fullName evidence="2">Uncharacterized protein</fullName>
    </submittedName>
</protein>
<accession>A0A7W0CRX2</accession>
<keyword evidence="1" id="KW-0812">Transmembrane</keyword>
<evidence type="ECO:0000313" key="3">
    <source>
        <dbReference type="Proteomes" id="UP000530928"/>
    </source>
</evidence>
<proteinExistence type="predicted"/>
<organism evidence="2 3">
    <name type="scientific">Nonomuraea soli</name>
    <dbReference type="NCBI Taxonomy" id="1032476"/>
    <lineage>
        <taxon>Bacteria</taxon>
        <taxon>Bacillati</taxon>
        <taxon>Actinomycetota</taxon>
        <taxon>Actinomycetes</taxon>
        <taxon>Streptosporangiales</taxon>
        <taxon>Streptosporangiaceae</taxon>
        <taxon>Nonomuraea</taxon>
    </lineage>
</organism>
<keyword evidence="1" id="KW-0472">Membrane</keyword>
<evidence type="ECO:0000313" key="2">
    <source>
        <dbReference type="EMBL" id="MBA2896211.1"/>
    </source>
</evidence>
<dbReference type="AlphaFoldDB" id="A0A7W0CRX2"/>
<keyword evidence="3" id="KW-1185">Reference proteome</keyword>
<sequence length="294" mass="32203">MDVVVDPEVPEEDARVLRESTGLLARIRNGWAPRRLSSRRLGLGSALIMGLMGFLAVCTLMIFIGLARTGPGLTILGFVGFIIFTAAFINQPVDAEDEEEAADREIYERARRHHGRYVLVDDLDESSARLLNRTRGAIRAITGAAVNADGLLDTASNAVTLRAQEWEIARLLAKLSSLRGEHRRTMAKNLAPEVAAIAEPLGRALEASENAVVRRVEALEGYAAHVAEAERAYQAHLQVEELRARLPKYEQLVAEAGATAVPELERLSDDAEALQRALGRTLESARDAFRYLDG</sequence>
<dbReference type="Proteomes" id="UP000530928">
    <property type="component" value="Unassembled WGS sequence"/>
</dbReference>
<feature type="transmembrane region" description="Helical" evidence="1">
    <location>
        <begin position="72"/>
        <end position="89"/>
    </location>
</feature>
<keyword evidence="1" id="KW-1133">Transmembrane helix</keyword>
<evidence type="ECO:0000256" key="1">
    <source>
        <dbReference type="SAM" id="Phobius"/>
    </source>
</evidence>
<feature type="transmembrane region" description="Helical" evidence="1">
    <location>
        <begin position="41"/>
        <end position="66"/>
    </location>
</feature>
<name>A0A7W0CRX2_9ACTN</name>
<comment type="caution">
    <text evidence="2">The sequence shown here is derived from an EMBL/GenBank/DDBJ whole genome shotgun (WGS) entry which is preliminary data.</text>
</comment>
<dbReference type="RefSeq" id="WP_181614919.1">
    <property type="nucleotide sequence ID" value="NZ_BAABAM010000007.1"/>
</dbReference>
<gene>
    <name evidence="2" type="ORF">HNR30_007602</name>
</gene>